<name>A0A8S9M1L5_BRACR</name>
<gene>
    <name evidence="1" type="ORF">F2Q70_00009641</name>
</gene>
<dbReference type="EMBL" id="QGKY02000089">
    <property type="protein sequence ID" value="KAF2613884.1"/>
    <property type="molecule type" value="Genomic_DNA"/>
</dbReference>
<dbReference type="AlphaFoldDB" id="A0A8S9M1L5"/>
<sequence length="250" mass="28529">MCGLTRWRSAFTLRSPSQFRFLNDHFDSKTSSFILQNQSLYLAVKDLYGQADHLYIFEDSCTLNQDFPEAEETTFSELTFVFRVHDETCNVKGCGLVVTALQQGCLGCLVNPTVKSSLIELKFGRCIVDLFILDLYGKHDLEYFRCAVRLSPTLHSPSQFRGNQNGLTVGGGSNQLHMPDLYEKADHLYIFEDSCTLNQDFPEAEETTFSELTFETQKRTVKIIVRIKKLTEKNLDVMRMKRRGSGNECG</sequence>
<evidence type="ECO:0000313" key="1">
    <source>
        <dbReference type="EMBL" id="KAF2613884.1"/>
    </source>
</evidence>
<comment type="caution">
    <text evidence="1">The sequence shown here is derived from an EMBL/GenBank/DDBJ whole genome shotgun (WGS) entry which is preliminary data.</text>
</comment>
<reference evidence="1" key="1">
    <citation type="submission" date="2019-12" db="EMBL/GenBank/DDBJ databases">
        <title>Genome sequencing and annotation of Brassica cretica.</title>
        <authorList>
            <person name="Studholme D.J."/>
            <person name="Sarris P.F."/>
        </authorList>
    </citation>
    <scope>NUCLEOTIDE SEQUENCE</scope>
    <source>
        <strain evidence="1">PFS-102/07</strain>
        <tissue evidence="1">Leaf</tissue>
    </source>
</reference>
<protein>
    <submittedName>
        <fullName evidence="1">Uncharacterized protein</fullName>
    </submittedName>
</protein>
<accession>A0A8S9M1L5</accession>
<proteinExistence type="predicted"/>
<organism evidence="1">
    <name type="scientific">Brassica cretica</name>
    <name type="common">Mustard</name>
    <dbReference type="NCBI Taxonomy" id="69181"/>
    <lineage>
        <taxon>Eukaryota</taxon>
        <taxon>Viridiplantae</taxon>
        <taxon>Streptophyta</taxon>
        <taxon>Embryophyta</taxon>
        <taxon>Tracheophyta</taxon>
        <taxon>Spermatophyta</taxon>
        <taxon>Magnoliopsida</taxon>
        <taxon>eudicotyledons</taxon>
        <taxon>Gunneridae</taxon>
        <taxon>Pentapetalae</taxon>
        <taxon>rosids</taxon>
        <taxon>malvids</taxon>
        <taxon>Brassicales</taxon>
        <taxon>Brassicaceae</taxon>
        <taxon>Brassiceae</taxon>
        <taxon>Brassica</taxon>
    </lineage>
</organism>